<evidence type="ECO:0000256" key="2">
    <source>
        <dbReference type="SAM" id="MobiDB-lite"/>
    </source>
</evidence>
<evidence type="ECO:0000256" key="3">
    <source>
        <dbReference type="SAM" id="Phobius"/>
    </source>
</evidence>
<dbReference type="PANTHER" id="PTHR33449">
    <property type="entry name" value="NUCLEOID-ASSOCIATED PROTEIN YBAB"/>
    <property type="match status" value="1"/>
</dbReference>
<dbReference type="Gene3D" id="3.30.1310.10">
    <property type="entry name" value="Nucleoid-associated protein YbaB-like domain"/>
    <property type="match status" value="1"/>
</dbReference>
<reference evidence="4" key="1">
    <citation type="submission" date="2021-01" db="EMBL/GenBank/DDBJ databases">
        <authorList>
            <person name="Corre E."/>
            <person name="Pelletier E."/>
            <person name="Niang G."/>
            <person name="Scheremetjew M."/>
            <person name="Finn R."/>
            <person name="Kale V."/>
            <person name="Holt S."/>
            <person name="Cochrane G."/>
            <person name="Meng A."/>
            <person name="Brown T."/>
            <person name="Cohen L."/>
        </authorList>
    </citation>
    <scope>NUCLEOTIDE SEQUENCE</scope>
    <source>
        <strain evidence="4">CCMP3105</strain>
    </source>
</reference>
<feature type="region of interest" description="Disordered" evidence="2">
    <location>
        <begin position="201"/>
        <end position="237"/>
    </location>
</feature>
<dbReference type="InterPro" id="IPR004401">
    <property type="entry name" value="YbaB/EbfC"/>
</dbReference>
<keyword evidence="3" id="KW-0812">Transmembrane</keyword>
<proteinExistence type="predicted"/>
<dbReference type="InterPro" id="IPR036894">
    <property type="entry name" value="YbaB-like_sf"/>
</dbReference>
<sequence>MATFKEPLKATRRLGQPRRPPQVSDSCRKAPCRQRQLWVLSSALLASAAVNCFAAAPWARAPAEWRAGARRPLQHIAGDAVATPRARLRAAAPNFGDLMGAMPKVMEGMKKLPELQKKLREMPSSGTAFDGRVKITLTGDLAPQGVEIDQSLLSEVSSEELSAGVLEAMKEAHAASVELTRSSLAKFYGEMGVPVPPNMAGAGSAGAAAPSVPSPPKQEEGMAFDPAGLGGKTQIID</sequence>
<dbReference type="PANTHER" id="PTHR33449:SF1">
    <property type="entry name" value="NUCLEOID-ASSOCIATED PROTEIN YBAB"/>
    <property type="match status" value="1"/>
</dbReference>
<evidence type="ECO:0000256" key="1">
    <source>
        <dbReference type="ARBA" id="ARBA00023125"/>
    </source>
</evidence>
<keyword evidence="3" id="KW-0472">Membrane</keyword>
<keyword evidence="1" id="KW-0238">DNA-binding</keyword>
<feature type="region of interest" description="Disordered" evidence="2">
    <location>
        <begin position="1"/>
        <end position="27"/>
    </location>
</feature>
<protein>
    <submittedName>
        <fullName evidence="4">Uncharacterized protein</fullName>
    </submittedName>
</protein>
<dbReference type="EMBL" id="HBNR01015598">
    <property type="protein sequence ID" value="CAE4570609.1"/>
    <property type="molecule type" value="Transcribed_RNA"/>
</dbReference>
<dbReference type="AlphaFoldDB" id="A0A7S4Q3L6"/>
<accession>A0A7S4Q3L6</accession>
<dbReference type="GO" id="GO:0003677">
    <property type="term" value="F:DNA binding"/>
    <property type="evidence" value="ECO:0007669"/>
    <property type="project" value="UniProtKB-KW"/>
</dbReference>
<dbReference type="SUPFAM" id="SSF82607">
    <property type="entry name" value="YbaB-like"/>
    <property type="match status" value="1"/>
</dbReference>
<feature type="transmembrane region" description="Helical" evidence="3">
    <location>
        <begin position="37"/>
        <end position="59"/>
    </location>
</feature>
<dbReference type="Pfam" id="PF02575">
    <property type="entry name" value="YbaB_DNA_bd"/>
    <property type="match status" value="1"/>
</dbReference>
<evidence type="ECO:0000313" key="4">
    <source>
        <dbReference type="EMBL" id="CAE4570609.1"/>
    </source>
</evidence>
<feature type="compositionally biased region" description="Low complexity" evidence="2">
    <location>
        <begin position="201"/>
        <end position="211"/>
    </location>
</feature>
<name>A0A7S4Q3L6_9DINO</name>
<gene>
    <name evidence="4" type="ORF">AMON00008_LOCUS10228</name>
</gene>
<keyword evidence="3" id="KW-1133">Transmembrane helix</keyword>
<organism evidence="4">
    <name type="scientific">Alexandrium monilatum</name>
    <dbReference type="NCBI Taxonomy" id="311494"/>
    <lineage>
        <taxon>Eukaryota</taxon>
        <taxon>Sar</taxon>
        <taxon>Alveolata</taxon>
        <taxon>Dinophyceae</taxon>
        <taxon>Gonyaulacales</taxon>
        <taxon>Pyrocystaceae</taxon>
        <taxon>Alexandrium</taxon>
    </lineage>
</organism>